<dbReference type="SUPFAM" id="SSF53659">
    <property type="entry name" value="Isocitrate/Isopropylmalate dehydrogenase-like"/>
    <property type="match status" value="1"/>
</dbReference>
<evidence type="ECO:0000256" key="3">
    <source>
        <dbReference type="ARBA" id="ARBA00004989"/>
    </source>
</evidence>
<dbReference type="InterPro" id="IPR050500">
    <property type="entry name" value="Phos_Acetyltrans/Butyryltrans"/>
</dbReference>
<dbReference type="NCBIfam" id="TIGR00651">
    <property type="entry name" value="pta"/>
    <property type="match status" value="1"/>
</dbReference>
<comment type="pathway">
    <text evidence="3 13">Metabolic intermediate biosynthesis; acetyl-CoA biosynthesis; acetyl-CoA from acetate: step 2/2.</text>
</comment>
<evidence type="ECO:0000256" key="6">
    <source>
        <dbReference type="ARBA" id="ARBA00012707"/>
    </source>
</evidence>
<dbReference type="Proteomes" id="UP000502498">
    <property type="component" value="Chromosome"/>
</dbReference>
<comment type="function">
    <text evidence="12 13">Involved in acetate metabolism.</text>
</comment>
<organism evidence="16 17">
    <name type="scientific">Microbacterium hominis</name>
    <dbReference type="NCBI Taxonomy" id="162426"/>
    <lineage>
        <taxon>Bacteria</taxon>
        <taxon>Bacillati</taxon>
        <taxon>Actinomycetota</taxon>
        <taxon>Actinomycetes</taxon>
        <taxon>Micrococcales</taxon>
        <taxon>Microbacteriaceae</taxon>
        <taxon>Microbacterium</taxon>
    </lineage>
</organism>
<evidence type="ECO:0000256" key="1">
    <source>
        <dbReference type="ARBA" id="ARBA00000705"/>
    </source>
</evidence>
<evidence type="ECO:0000256" key="8">
    <source>
        <dbReference type="ARBA" id="ARBA00022490"/>
    </source>
</evidence>
<comment type="catalytic activity">
    <reaction evidence="1 13">
        <text>acetyl-CoA + phosphate = acetyl phosphate + CoA</text>
        <dbReference type="Rhea" id="RHEA:19521"/>
        <dbReference type="ChEBI" id="CHEBI:22191"/>
        <dbReference type="ChEBI" id="CHEBI:43474"/>
        <dbReference type="ChEBI" id="CHEBI:57287"/>
        <dbReference type="ChEBI" id="CHEBI:57288"/>
        <dbReference type="EC" id="2.3.1.8"/>
    </reaction>
</comment>
<protein>
    <recommendedName>
        <fullName evidence="7 13">Phosphate acetyltransferase</fullName>
        <ecNumber evidence="6 13">2.3.1.8</ecNumber>
    </recommendedName>
    <alternativeName>
        <fullName evidence="11 13">Phosphotransacetylase</fullName>
    </alternativeName>
</protein>
<dbReference type="Gene3D" id="3.40.50.10750">
    <property type="entry name" value="Isocitrate/Isopropylmalate dehydrogenase-like"/>
    <property type="match status" value="1"/>
</dbReference>
<dbReference type="PIRSF" id="PIRSF006107">
    <property type="entry name" value="PhpActrans_proteobac"/>
    <property type="match status" value="1"/>
</dbReference>
<dbReference type="Pfam" id="PF13500">
    <property type="entry name" value="AAA_26"/>
    <property type="match status" value="1"/>
</dbReference>
<dbReference type="InterPro" id="IPR016475">
    <property type="entry name" value="P-Actrans_bac"/>
</dbReference>
<evidence type="ECO:0000313" key="17">
    <source>
        <dbReference type="Proteomes" id="UP000502498"/>
    </source>
</evidence>
<dbReference type="Pfam" id="PF07085">
    <property type="entry name" value="DRTGG"/>
    <property type="match status" value="1"/>
</dbReference>
<feature type="domain" description="Phosphate acetyl/butaryl transferase" evidence="14">
    <location>
        <begin position="385"/>
        <end position="702"/>
    </location>
</feature>
<evidence type="ECO:0000256" key="13">
    <source>
        <dbReference type="PIRNR" id="PIRNR006107"/>
    </source>
</evidence>
<dbReference type="NCBIfam" id="NF007233">
    <property type="entry name" value="PRK09653.1"/>
    <property type="match status" value="1"/>
</dbReference>
<evidence type="ECO:0000313" key="16">
    <source>
        <dbReference type="EMBL" id="QKJ18758.1"/>
    </source>
</evidence>
<comment type="subcellular location">
    <subcellularLocation>
        <location evidence="2 13">Cytoplasm</location>
    </subcellularLocation>
</comment>
<dbReference type="InterPro" id="IPR002505">
    <property type="entry name" value="PTA_PTB"/>
</dbReference>
<keyword evidence="8 13" id="KW-0963">Cytoplasm</keyword>
<comment type="similarity">
    <text evidence="5 13">In the N-terminal section; belongs to the CobB/CobQ family.</text>
</comment>
<dbReference type="SUPFAM" id="SSF52540">
    <property type="entry name" value="P-loop containing nucleoside triphosphate hydrolases"/>
    <property type="match status" value="1"/>
</dbReference>
<dbReference type="FunFam" id="3.40.50.10750:FF:000001">
    <property type="entry name" value="Phosphate acetyltransferase"/>
    <property type="match status" value="1"/>
</dbReference>
<dbReference type="Gene3D" id="3.40.50.300">
    <property type="entry name" value="P-loop containing nucleotide triphosphate hydrolases"/>
    <property type="match status" value="1"/>
</dbReference>
<evidence type="ECO:0000259" key="14">
    <source>
        <dbReference type="Pfam" id="PF01515"/>
    </source>
</evidence>
<keyword evidence="9 13" id="KW-0808">Transferase</keyword>
<accession>A0A7D4Q094</accession>
<dbReference type="GO" id="GO:0005737">
    <property type="term" value="C:cytoplasm"/>
    <property type="evidence" value="ECO:0007669"/>
    <property type="project" value="UniProtKB-SubCell"/>
</dbReference>
<keyword evidence="10 13" id="KW-0012">Acyltransferase</keyword>
<dbReference type="GO" id="GO:0008959">
    <property type="term" value="F:phosphate acetyltransferase activity"/>
    <property type="evidence" value="ECO:0007669"/>
    <property type="project" value="UniProtKB-EC"/>
</dbReference>
<dbReference type="UniPathway" id="UPA00340">
    <property type="reaction ID" value="UER00459"/>
</dbReference>
<dbReference type="InterPro" id="IPR028979">
    <property type="entry name" value="Ser_kin/Pase_Hpr-like_N_sf"/>
</dbReference>
<evidence type="ECO:0000259" key="15">
    <source>
        <dbReference type="Pfam" id="PF07085"/>
    </source>
</evidence>
<dbReference type="GO" id="GO:0006085">
    <property type="term" value="P:acetyl-CoA biosynthetic process"/>
    <property type="evidence" value="ECO:0007669"/>
    <property type="project" value="UniProtKB-UniPathway"/>
</dbReference>
<reference evidence="16 17" key="1">
    <citation type="submission" date="2020-05" db="EMBL/GenBank/DDBJ databases">
        <title>Strain PA2F3 complete genome.</title>
        <authorList>
            <person name="Kim Y.-S."/>
            <person name="Kim S.-J."/>
            <person name="Jung H.-k."/>
            <person name="Kim S.-E."/>
            <person name="Kim K.-H."/>
        </authorList>
    </citation>
    <scope>NUCLEOTIDE SEQUENCE [LARGE SCALE GENOMIC DNA]</scope>
    <source>
        <strain evidence="16 17">PA2F3</strain>
    </source>
</reference>
<name>A0A7D4Q094_9MICO</name>
<dbReference type="PANTHER" id="PTHR43356:SF3">
    <property type="entry name" value="PHOSPHATE ACETYLTRANSFERASE"/>
    <property type="match status" value="1"/>
</dbReference>
<gene>
    <name evidence="16" type="primary">pta</name>
    <name evidence="16" type="ORF">HQM25_04740</name>
</gene>
<comment type="domain">
    <text evidence="13">The N-terminal region seems to be important for proper quaternary structure. The C-terminal region contains the substrate-binding site.</text>
</comment>
<comment type="similarity">
    <text evidence="4 13">In the C-terminal section; belongs to the phosphate acetyltransferase and butyryltransferase family.</text>
</comment>
<dbReference type="AlphaFoldDB" id="A0A7D4Q094"/>
<dbReference type="EC" id="2.3.1.8" evidence="6 13"/>
<evidence type="ECO:0000256" key="10">
    <source>
        <dbReference type="ARBA" id="ARBA00023315"/>
    </source>
</evidence>
<evidence type="ECO:0000256" key="2">
    <source>
        <dbReference type="ARBA" id="ARBA00004496"/>
    </source>
</evidence>
<dbReference type="InterPro" id="IPR010766">
    <property type="entry name" value="DRTGG"/>
</dbReference>
<proteinExistence type="inferred from homology"/>
<dbReference type="RefSeq" id="WP_172989199.1">
    <property type="nucleotide sequence ID" value="NZ_CP054038.1"/>
</dbReference>
<dbReference type="EMBL" id="CP054038">
    <property type="protein sequence ID" value="QKJ18758.1"/>
    <property type="molecule type" value="Genomic_DNA"/>
</dbReference>
<evidence type="ECO:0000256" key="4">
    <source>
        <dbReference type="ARBA" id="ARBA00008756"/>
    </source>
</evidence>
<dbReference type="InterPro" id="IPR027417">
    <property type="entry name" value="P-loop_NTPase"/>
</dbReference>
<evidence type="ECO:0000256" key="9">
    <source>
        <dbReference type="ARBA" id="ARBA00022679"/>
    </source>
</evidence>
<feature type="domain" description="DRTGG" evidence="15">
    <location>
        <begin position="228"/>
        <end position="339"/>
    </location>
</feature>
<dbReference type="InterPro" id="IPR042113">
    <property type="entry name" value="P_AcTrfase_dom1"/>
</dbReference>
<dbReference type="Gene3D" id="3.40.1390.20">
    <property type="entry name" value="HprK N-terminal domain-like"/>
    <property type="match status" value="1"/>
</dbReference>
<dbReference type="InterPro" id="IPR042112">
    <property type="entry name" value="P_AcTrfase_dom2"/>
</dbReference>
<dbReference type="Gene3D" id="3.40.50.10950">
    <property type="match status" value="1"/>
</dbReference>
<evidence type="ECO:0000256" key="5">
    <source>
        <dbReference type="ARBA" id="ARBA00009786"/>
    </source>
</evidence>
<evidence type="ECO:0000256" key="7">
    <source>
        <dbReference type="ARBA" id="ARBA00021528"/>
    </source>
</evidence>
<evidence type="ECO:0000256" key="12">
    <source>
        <dbReference type="ARBA" id="ARBA00049955"/>
    </source>
</evidence>
<dbReference type="InterPro" id="IPR004614">
    <property type="entry name" value="P_AcTrfase"/>
</dbReference>
<dbReference type="SUPFAM" id="SSF75138">
    <property type="entry name" value="HprK N-terminal domain-like"/>
    <property type="match status" value="1"/>
</dbReference>
<dbReference type="PANTHER" id="PTHR43356">
    <property type="entry name" value="PHOSPHATE ACETYLTRANSFERASE"/>
    <property type="match status" value="1"/>
</dbReference>
<dbReference type="Pfam" id="PF01515">
    <property type="entry name" value="PTA_PTB"/>
    <property type="match status" value="1"/>
</dbReference>
<evidence type="ECO:0000256" key="11">
    <source>
        <dbReference type="ARBA" id="ARBA00031108"/>
    </source>
</evidence>
<sequence>MAQSIFITSAEGHSGKSTVALGVLNALSLATPRVGVFRAISRSTVERDYVLEMLLDHDNVDLAYDECIGVSYDDVRHDPEAALATIVERFKAVEAQCDAVVVLGSDYTDVGSPAELGYNARIAANLGTPVLLVLGGRASQGQPEQLGSTVARTPAQMGQIADLALTELAHGRAELFAVIANRADGDAIEATVGEISRVVAEARGARGNVPVWAIPEDRFLVAPSMRGVMRSVDGELLSGDPDLLTREALGVVVAGMSMVNVLPRLFEGAVVVIPGDRSEVLLATLLANSSGTFPSLAGIVLNGGFELPEPITRLLEGLGSKLPIVATEFGTYETAVRIMNTRGRLAADSKRRYDTALTMFEQNVDTDELLRLVGVARATVVTPLMFEYQLIERARSDRKRIVLPEGGDDRVLRAAATVLKRGIADLTILGEPFEVRARAIELGIDIQDAQVLSPFDAPHVHRFADEYARLRAHKGVTFGKAADTVTDVSYFGTLMVHLGLADGMVSGAAHTTAHTIRPAFEIIKTKPGVSVVSSVFLMALADRVLVYGDCAVIPDPSAPQLADIAISSAATATQFGIDPRVAMLSYSTGESGSGADVEKVREATGLVRERAPQLLVEGPIQYDAATDVAVAAAKMPGSDVAGRATVFIFPDLNTGNNTYKAVQRSAGAVAIGPVLQGLNKPINDLSRGALVEDIVNTIAITAIQAQNEASP</sequence>
<dbReference type="NCBIfam" id="NF004167">
    <property type="entry name" value="PRK05632.1"/>
    <property type="match status" value="1"/>
</dbReference>